<gene>
    <name evidence="1" type="ORF">ANCDUO_01801</name>
</gene>
<keyword evidence="2" id="KW-1185">Reference proteome</keyword>
<evidence type="ECO:0000313" key="1">
    <source>
        <dbReference type="EMBL" id="KIH67865.1"/>
    </source>
</evidence>
<reference evidence="1 2" key="1">
    <citation type="submission" date="2013-12" db="EMBL/GenBank/DDBJ databases">
        <title>Draft genome of the parsitic nematode Ancylostoma duodenale.</title>
        <authorList>
            <person name="Mitreva M."/>
        </authorList>
    </citation>
    <scope>NUCLEOTIDE SEQUENCE [LARGE SCALE GENOMIC DNA]</scope>
    <source>
        <strain evidence="1 2">Zhejiang</strain>
    </source>
</reference>
<sequence length="80" mass="9685">MRNGRLSLTKQYVHSYARKDYTREELEYDRSLRKKAGQLNHQEGMLKYVKPILFRSRILRAHKHFIGNLLGVEWKYNNYG</sequence>
<dbReference type="EMBL" id="KN726542">
    <property type="protein sequence ID" value="KIH67865.1"/>
    <property type="molecule type" value="Genomic_DNA"/>
</dbReference>
<dbReference type="AlphaFoldDB" id="A0A0C2H297"/>
<evidence type="ECO:0000313" key="2">
    <source>
        <dbReference type="Proteomes" id="UP000054047"/>
    </source>
</evidence>
<organism evidence="1 2">
    <name type="scientific">Ancylostoma duodenale</name>
    <dbReference type="NCBI Taxonomy" id="51022"/>
    <lineage>
        <taxon>Eukaryota</taxon>
        <taxon>Metazoa</taxon>
        <taxon>Ecdysozoa</taxon>
        <taxon>Nematoda</taxon>
        <taxon>Chromadorea</taxon>
        <taxon>Rhabditida</taxon>
        <taxon>Rhabditina</taxon>
        <taxon>Rhabditomorpha</taxon>
        <taxon>Strongyloidea</taxon>
        <taxon>Ancylostomatidae</taxon>
        <taxon>Ancylostomatinae</taxon>
        <taxon>Ancylostoma</taxon>
    </lineage>
</organism>
<accession>A0A0C2H297</accession>
<name>A0A0C2H297_9BILA</name>
<protein>
    <submittedName>
        <fullName evidence="1">Uncharacterized protein</fullName>
    </submittedName>
</protein>
<dbReference type="Proteomes" id="UP000054047">
    <property type="component" value="Unassembled WGS sequence"/>
</dbReference>
<proteinExistence type="predicted"/>
<dbReference type="OrthoDB" id="5871007at2759"/>